<evidence type="ECO:0000256" key="1">
    <source>
        <dbReference type="SAM" id="Phobius"/>
    </source>
</evidence>
<dbReference type="RefSeq" id="XP_009792193.1">
    <property type="nucleotide sequence ID" value="XM_009793891.1"/>
</dbReference>
<keyword evidence="2" id="KW-1185">Reference proteome</keyword>
<accession>A0A1U7XMS3</accession>
<evidence type="ECO:0000313" key="3">
    <source>
        <dbReference type="RefSeq" id="XP_009792193.1"/>
    </source>
</evidence>
<dbReference type="Proteomes" id="UP000189701">
    <property type="component" value="Unplaced"/>
</dbReference>
<keyword evidence="1" id="KW-1133">Transmembrane helix</keyword>
<proteinExistence type="predicted"/>
<evidence type="ECO:0000313" key="2">
    <source>
        <dbReference type="Proteomes" id="UP000189701"/>
    </source>
</evidence>
<organism evidence="2 3">
    <name type="scientific">Nicotiana sylvestris</name>
    <name type="common">Wood tobacco</name>
    <name type="synonym">South American tobacco</name>
    <dbReference type="NCBI Taxonomy" id="4096"/>
    <lineage>
        <taxon>Eukaryota</taxon>
        <taxon>Viridiplantae</taxon>
        <taxon>Streptophyta</taxon>
        <taxon>Embryophyta</taxon>
        <taxon>Tracheophyta</taxon>
        <taxon>Spermatophyta</taxon>
        <taxon>Magnoliopsida</taxon>
        <taxon>eudicotyledons</taxon>
        <taxon>Gunneridae</taxon>
        <taxon>Pentapetalae</taxon>
        <taxon>asterids</taxon>
        <taxon>lamiids</taxon>
        <taxon>Solanales</taxon>
        <taxon>Solanaceae</taxon>
        <taxon>Nicotianoideae</taxon>
        <taxon>Nicotianeae</taxon>
        <taxon>Nicotiana</taxon>
    </lineage>
</organism>
<reference evidence="3" key="2">
    <citation type="submission" date="2025-08" db="UniProtKB">
        <authorList>
            <consortium name="RefSeq"/>
        </authorList>
    </citation>
    <scope>IDENTIFICATION</scope>
    <source>
        <tissue evidence="3">Leaf</tissue>
    </source>
</reference>
<gene>
    <name evidence="3" type="primary">LOC104239287</name>
</gene>
<reference evidence="2" key="1">
    <citation type="journal article" date="2013" name="Genome Biol.">
        <title>Reference genomes and transcriptomes of Nicotiana sylvestris and Nicotiana tomentosiformis.</title>
        <authorList>
            <person name="Sierro N."/>
            <person name="Battey J.N."/>
            <person name="Ouadi S."/>
            <person name="Bovet L."/>
            <person name="Goepfert S."/>
            <person name="Bakaher N."/>
            <person name="Peitsch M.C."/>
            <person name="Ivanov N.V."/>
        </authorList>
    </citation>
    <scope>NUCLEOTIDE SEQUENCE [LARGE SCALE GENOMIC DNA]</scope>
</reference>
<keyword evidence="1" id="KW-0812">Transmembrane</keyword>
<dbReference type="STRING" id="4096.A0A1U7XMS3"/>
<name>A0A1U7XMS3_NICSY</name>
<keyword evidence="1" id="KW-0472">Membrane</keyword>
<dbReference type="PANTHER" id="PTHR33132">
    <property type="entry name" value="OSJNBB0118P14.9 PROTEIN"/>
    <property type="match status" value="1"/>
</dbReference>
<protein>
    <submittedName>
        <fullName evidence="3">Uncharacterized protein LOC104239287</fullName>
    </submittedName>
</protein>
<sequence>MATSRKATSSRTCLCSPTSHPGSFRCSLHRKQQFITKFIGTTMSRSSNKLDVSFKNTTTTAATSDKSKVSLFKAFLMHVIIKPTNHHQKRIRNNFQPKPSYQILHSQWQSQSAGCLFIPPLFNFLLPFLFFVVTVRI</sequence>
<dbReference type="AlphaFoldDB" id="A0A1U7XMS3"/>
<dbReference type="PANTHER" id="PTHR33132:SF135">
    <property type="entry name" value="OS02G0799700 PROTEIN"/>
    <property type="match status" value="1"/>
</dbReference>
<feature type="transmembrane region" description="Helical" evidence="1">
    <location>
        <begin position="116"/>
        <end position="135"/>
    </location>
</feature>